<reference evidence="1" key="1">
    <citation type="journal article" date="2014" name="Front. Microbiol.">
        <title>High frequency of phylogenetically diverse reductive dehalogenase-homologous genes in deep subseafloor sedimentary metagenomes.</title>
        <authorList>
            <person name="Kawai M."/>
            <person name="Futagami T."/>
            <person name="Toyoda A."/>
            <person name="Takaki Y."/>
            <person name="Nishi S."/>
            <person name="Hori S."/>
            <person name="Arai W."/>
            <person name="Tsubouchi T."/>
            <person name="Morono Y."/>
            <person name="Uchiyama I."/>
            <person name="Ito T."/>
            <person name="Fujiyama A."/>
            <person name="Inagaki F."/>
            <person name="Takami H."/>
        </authorList>
    </citation>
    <scope>NUCLEOTIDE SEQUENCE</scope>
    <source>
        <strain evidence="1">Expedition CK06-06</strain>
    </source>
</reference>
<sequence length="227" mass="26072">CHFLLTLKDVVNNFIVGYVGRSKLIPDVERTDIIFHAKRGLQEFSYDTLKSIKSQELTIPPSLSVILPQDYVNYVRISRIDDLGVQRIIYPSNNLTSSPYEMPIQDGYGTPTQDNFSENLEGTSITEERWANANTNLISQNFNLQLYNEGMDWAGYNWGYGGYWYWGWGEQYGMSPQYAQYNGWFTMNDREGKVSFSSNLVGQIIILEYISDGLAYDLDSRVPKMAE</sequence>
<evidence type="ECO:0000313" key="1">
    <source>
        <dbReference type="EMBL" id="GAG78341.1"/>
    </source>
</evidence>
<proteinExistence type="predicted"/>
<dbReference type="AlphaFoldDB" id="X1C1T7"/>
<accession>X1C1T7</accession>
<gene>
    <name evidence="1" type="ORF">S01H4_27637</name>
</gene>
<comment type="caution">
    <text evidence="1">The sequence shown here is derived from an EMBL/GenBank/DDBJ whole genome shotgun (WGS) entry which is preliminary data.</text>
</comment>
<organism evidence="1">
    <name type="scientific">marine sediment metagenome</name>
    <dbReference type="NCBI Taxonomy" id="412755"/>
    <lineage>
        <taxon>unclassified sequences</taxon>
        <taxon>metagenomes</taxon>
        <taxon>ecological metagenomes</taxon>
    </lineage>
</organism>
<protein>
    <submittedName>
        <fullName evidence="1">Uncharacterized protein</fullName>
    </submittedName>
</protein>
<feature type="non-terminal residue" evidence="1">
    <location>
        <position position="227"/>
    </location>
</feature>
<feature type="non-terminal residue" evidence="1">
    <location>
        <position position="1"/>
    </location>
</feature>
<dbReference type="EMBL" id="BART01013547">
    <property type="protein sequence ID" value="GAG78341.1"/>
    <property type="molecule type" value="Genomic_DNA"/>
</dbReference>
<name>X1C1T7_9ZZZZ</name>